<evidence type="ECO:0000313" key="3">
    <source>
        <dbReference type="Proteomes" id="UP001303046"/>
    </source>
</evidence>
<keyword evidence="1" id="KW-0472">Membrane</keyword>
<organism evidence="2 3">
    <name type="scientific">Necator americanus</name>
    <name type="common">Human hookworm</name>
    <dbReference type="NCBI Taxonomy" id="51031"/>
    <lineage>
        <taxon>Eukaryota</taxon>
        <taxon>Metazoa</taxon>
        <taxon>Ecdysozoa</taxon>
        <taxon>Nematoda</taxon>
        <taxon>Chromadorea</taxon>
        <taxon>Rhabditida</taxon>
        <taxon>Rhabditina</taxon>
        <taxon>Rhabditomorpha</taxon>
        <taxon>Strongyloidea</taxon>
        <taxon>Ancylostomatidae</taxon>
        <taxon>Bunostominae</taxon>
        <taxon>Necator</taxon>
    </lineage>
</organism>
<dbReference type="Proteomes" id="UP001303046">
    <property type="component" value="Unassembled WGS sequence"/>
</dbReference>
<gene>
    <name evidence="2" type="primary">Necator_chrX.g24676</name>
    <name evidence="2" type="ORF">RB195_024511</name>
</gene>
<evidence type="ECO:0000256" key="1">
    <source>
        <dbReference type="SAM" id="Phobius"/>
    </source>
</evidence>
<reference evidence="2 3" key="1">
    <citation type="submission" date="2023-08" db="EMBL/GenBank/DDBJ databases">
        <title>A Necator americanus chromosomal reference genome.</title>
        <authorList>
            <person name="Ilik V."/>
            <person name="Petrzelkova K.J."/>
            <person name="Pardy F."/>
            <person name="Fuh T."/>
            <person name="Niatou-Singa F.S."/>
            <person name="Gouil Q."/>
            <person name="Baker L."/>
            <person name="Ritchie M.E."/>
            <person name="Jex A.R."/>
            <person name="Gazzola D."/>
            <person name="Li H."/>
            <person name="Toshio Fujiwara R."/>
            <person name="Zhan B."/>
            <person name="Aroian R.V."/>
            <person name="Pafco B."/>
            <person name="Schwarz E.M."/>
        </authorList>
    </citation>
    <scope>NUCLEOTIDE SEQUENCE [LARGE SCALE GENOMIC DNA]</scope>
    <source>
        <strain evidence="2 3">Aroian</strain>
        <tissue evidence="2">Whole animal</tissue>
    </source>
</reference>
<evidence type="ECO:0000313" key="2">
    <source>
        <dbReference type="EMBL" id="KAK6764222.1"/>
    </source>
</evidence>
<accession>A0ABR1ENH8</accession>
<feature type="transmembrane region" description="Helical" evidence="1">
    <location>
        <begin position="88"/>
        <end position="107"/>
    </location>
</feature>
<comment type="caution">
    <text evidence="2">The sequence shown here is derived from an EMBL/GenBank/DDBJ whole genome shotgun (WGS) entry which is preliminary data.</text>
</comment>
<proteinExistence type="predicted"/>
<dbReference type="EMBL" id="JAVFWL010000006">
    <property type="protein sequence ID" value="KAK6764222.1"/>
    <property type="molecule type" value="Genomic_DNA"/>
</dbReference>
<name>A0ABR1ENH8_NECAM</name>
<keyword evidence="3" id="KW-1185">Reference proteome</keyword>
<sequence>MQVDFPLLSSLAMASLAFTAGRRPSIGLDNLFVTCLDRNLENLSLGDAALRAAVFASHFDAHRHLSLLYKQPLITIEAERDLRTGHSALFYSSAVIIIPIMCLVKFLKCKV</sequence>
<keyword evidence="1" id="KW-0812">Transmembrane</keyword>
<protein>
    <submittedName>
        <fullName evidence="2">Uncharacterized protein</fullName>
    </submittedName>
</protein>
<keyword evidence="1" id="KW-1133">Transmembrane helix</keyword>